<sequence>MYLTSTTPLNHFPSYTTNPNMSLTRALTRAIPQRLTTTSTRSFSIAARRMAEGDAGAPRSGGSAQGDAFTKREQASEDYYVRQQEREKLEALRKKIADKEAEIAKDRDEAEKLMKKP</sequence>
<keyword evidence="2" id="KW-1185">Reference proteome</keyword>
<reference evidence="1" key="1">
    <citation type="submission" date="2023-07" db="EMBL/GenBank/DDBJ databases">
        <title>Black Yeasts Isolated from many extreme environments.</title>
        <authorList>
            <person name="Coleine C."/>
            <person name="Stajich J.E."/>
            <person name="Selbmann L."/>
        </authorList>
    </citation>
    <scope>NUCLEOTIDE SEQUENCE</scope>
    <source>
        <strain evidence="1">CCFEE 5714</strain>
    </source>
</reference>
<name>A0ACC3N0X5_9PEZI</name>
<protein>
    <submittedName>
        <fullName evidence="1">ATPase inhibitor</fullName>
    </submittedName>
</protein>
<evidence type="ECO:0000313" key="2">
    <source>
        <dbReference type="Proteomes" id="UP001281147"/>
    </source>
</evidence>
<dbReference type="Proteomes" id="UP001281147">
    <property type="component" value="Unassembled WGS sequence"/>
</dbReference>
<accession>A0ACC3N0X5</accession>
<comment type="caution">
    <text evidence="1">The sequence shown here is derived from an EMBL/GenBank/DDBJ whole genome shotgun (WGS) entry which is preliminary data.</text>
</comment>
<proteinExistence type="predicted"/>
<evidence type="ECO:0000313" key="1">
    <source>
        <dbReference type="EMBL" id="KAK3706191.1"/>
    </source>
</evidence>
<gene>
    <name evidence="1" type="primary">INH1_2</name>
    <name evidence="1" type="ORF">LTR37_012892</name>
</gene>
<dbReference type="EMBL" id="JAUTXU010000122">
    <property type="protein sequence ID" value="KAK3706191.1"/>
    <property type="molecule type" value="Genomic_DNA"/>
</dbReference>
<organism evidence="1 2">
    <name type="scientific">Vermiconidia calcicola</name>
    <dbReference type="NCBI Taxonomy" id="1690605"/>
    <lineage>
        <taxon>Eukaryota</taxon>
        <taxon>Fungi</taxon>
        <taxon>Dikarya</taxon>
        <taxon>Ascomycota</taxon>
        <taxon>Pezizomycotina</taxon>
        <taxon>Dothideomycetes</taxon>
        <taxon>Dothideomycetidae</taxon>
        <taxon>Mycosphaerellales</taxon>
        <taxon>Extremaceae</taxon>
        <taxon>Vermiconidia</taxon>
    </lineage>
</organism>